<proteinExistence type="predicted"/>
<feature type="domain" description="CRM" evidence="3">
    <location>
        <begin position="12"/>
        <end position="108"/>
    </location>
</feature>
<dbReference type="InterPro" id="IPR001890">
    <property type="entry name" value="RNA-binding_CRM"/>
</dbReference>
<dbReference type="NCBIfam" id="TIGR00253">
    <property type="entry name" value="RNA_bind_YhbY"/>
    <property type="match status" value="1"/>
</dbReference>
<dbReference type="STRING" id="351659.SAMN05421784_12320"/>
<accession>A0A1I7IS71</accession>
<evidence type="ECO:0000313" key="5">
    <source>
        <dbReference type="Proteomes" id="UP000242496"/>
    </source>
</evidence>
<protein>
    <submittedName>
        <fullName evidence="4">RNA-binding protein</fullName>
    </submittedName>
</protein>
<dbReference type="InterPro" id="IPR051925">
    <property type="entry name" value="RNA-binding_domain"/>
</dbReference>
<dbReference type="Proteomes" id="UP000242496">
    <property type="component" value="Unassembled WGS sequence"/>
</dbReference>
<dbReference type="PROSITE" id="PS51295">
    <property type="entry name" value="CRM"/>
    <property type="match status" value="1"/>
</dbReference>
<dbReference type="InterPro" id="IPR035920">
    <property type="entry name" value="YhbY-like_sf"/>
</dbReference>
<dbReference type="Gene3D" id="3.30.110.60">
    <property type="entry name" value="YhbY-like"/>
    <property type="match status" value="1"/>
</dbReference>
<dbReference type="InterPro" id="IPR017924">
    <property type="entry name" value="RNA-binding_YhbY"/>
</dbReference>
<sequence>MSFSIPTKQKTMTLNKKQVQYLKSLAHSLKPVVMIGNNGLTEGVLAEIEQTLLHHELIKVKVAGEEREIKTLIAEAIVRETGAHNVQIIGKILVLYRPSKERKISLPK</sequence>
<evidence type="ECO:0000259" key="3">
    <source>
        <dbReference type="PROSITE" id="PS51295"/>
    </source>
</evidence>
<dbReference type="EMBL" id="FPBJ01000023">
    <property type="protein sequence ID" value="SFU75778.1"/>
    <property type="molecule type" value="Genomic_DNA"/>
</dbReference>
<keyword evidence="5" id="KW-1185">Reference proteome</keyword>
<organism evidence="4 5">
    <name type="scientific">Xenorhabdus koppenhoeferi</name>
    <dbReference type="NCBI Taxonomy" id="351659"/>
    <lineage>
        <taxon>Bacteria</taxon>
        <taxon>Pseudomonadati</taxon>
        <taxon>Pseudomonadota</taxon>
        <taxon>Gammaproteobacteria</taxon>
        <taxon>Enterobacterales</taxon>
        <taxon>Morganellaceae</taxon>
        <taxon>Xenorhabdus</taxon>
    </lineage>
</organism>
<dbReference type="AlphaFoldDB" id="A0A1I7IS71"/>
<gene>
    <name evidence="4" type="ORF">SAMN05421784_12320</name>
</gene>
<name>A0A1I7IS71_9GAMM</name>
<evidence type="ECO:0000256" key="1">
    <source>
        <dbReference type="ARBA" id="ARBA00022884"/>
    </source>
</evidence>
<evidence type="ECO:0000313" key="4">
    <source>
        <dbReference type="EMBL" id="SFU75778.1"/>
    </source>
</evidence>
<evidence type="ECO:0000256" key="2">
    <source>
        <dbReference type="PROSITE-ProRule" id="PRU00626"/>
    </source>
</evidence>
<dbReference type="SMART" id="SM01103">
    <property type="entry name" value="CRS1_YhbY"/>
    <property type="match status" value="1"/>
</dbReference>
<dbReference type="PANTHER" id="PTHR40065:SF3">
    <property type="entry name" value="RNA-BINDING PROTEIN YHBY"/>
    <property type="match status" value="1"/>
</dbReference>
<dbReference type="GO" id="GO:0003723">
    <property type="term" value="F:RNA binding"/>
    <property type="evidence" value="ECO:0007669"/>
    <property type="project" value="UniProtKB-UniRule"/>
</dbReference>
<dbReference type="PANTHER" id="PTHR40065">
    <property type="entry name" value="RNA-BINDING PROTEIN YHBY"/>
    <property type="match status" value="1"/>
</dbReference>
<reference evidence="5" key="1">
    <citation type="submission" date="2016-10" db="EMBL/GenBank/DDBJ databases">
        <authorList>
            <person name="Varghese N."/>
            <person name="Submissions S."/>
        </authorList>
    </citation>
    <scope>NUCLEOTIDE SEQUENCE [LARGE SCALE GENOMIC DNA]</scope>
    <source>
        <strain evidence="5">DSM 18168</strain>
    </source>
</reference>
<keyword evidence="1 2" id="KW-0694">RNA-binding</keyword>
<dbReference type="Pfam" id="PF01985">
    <property type="entry name" value="CRS1_YhbY"/>
    <property type="match status" value="1"/>
</dbReference>
<dbReference type="SUPFAM" id="SSF75471">
    <property type="entry name" value="YhbY-like"/>
    <property type="match status" value="1"/>
</dbReference>